<protein>
    <submittedName>
        <fullName evidence="3">Benzyl alcohol o-benzoyltransferase</fullName>
    </submittedName>
</protein>
<gene>
    <name evidence="3" type="primary">HSR201_2</name>
    <name evidence="3" type="ORF">CFP56_020193</name>
</gene>
<organism evidence="3 4">
    <name type="scientific">Quercus suber</name>
    <name type="common">Cork oak</name>
    <dbReference type="NCBI Taxonomy" id="58331"/>
    <lineage>
        <taxon>Eukaryota</taxon>
        <taxon>Viridiplantae</taxon>
        <taxon>Streptophyta</taxon>
        <taxon>Embryophyta</taxon>
        <taxon>Tracheophyta</taxon>
        <taxon>Spermatophyta</taxon>
        <taxon>Magnoliopsida</taxon>
        <taxon>eudicotyledons</taxon>
        <taxon>Gunneridae</taxon>
        <taxon>Pentapetalae</taxon>
        <taxon>rosids</taxon>
        <taxon>fabids</taxon>
        <taxon>Fagales</taxon>
        <taxon>Fagaceae</taxon>
        <taxon>Quercus</taxon>
    </lineage>
</organism>
<comment type="caution">
    <text evidence="3">The sequence shown here is derived from an EMBL/GenBank/DDBJ whole genome shotgun (WGS) entry which is preliminary data.</text>
</comment>
<comment type="similarity">
    <text evidence="1">Belongs to the plant acyltransferase family.</text>
</comment>
<sequence>MFCRYDQSLEGKDPVKVIREAIARTLVFYYPYAGRLREGPDAKFMVECTGEGVMFIEADADVTLEEFGDAPHPPFPCVDELIFEVPVFEVPGSGGLVNCPLLLFQVTRLRCGGFALALRYNHIMSDGMSILQFMIAVGEMAQGASAPSIPPVWQRELLNARNPPQISAIRKKLPHHLHKSSTFDVLTACLWRCRTIAIQLDSEDEVRLIFAINLCQNPLEFALELIKSAKNNVTEEYVRSLIDLLVIKGPPFLTMVHSYFVSDITRTRFEALDFGLGKAAFGGPGKIFPEPGLDPANNYMPMKNSQGEKEIMVPMCLPTLAMERFVKELDGILGDH</sequence>
<dbReference type="Pfam" id="PF02458">
    <property type="entry name" value="Transferase"/>
    <property type="match status" value="2"/>
</dbReference>
<dbReference type="Proteomes" id="UP000237347">
    <property type="component" value="Unassembled WGS sequence"/>
</dbReference>
<reference evidence="3 4" key="1">
    <citation type="journal article" date="2018" name="Sci. Data">
        <title>The draft genome sequence of cork oak.</title>
        <authorList>
            <person name="Ramos A.M."/>
            <person name="Usie A."/>
            <person name="Barbosa P."/>
            <person name="Barros P.M."/>
            <person name="Capote T."/>
            <person name="Chaves I."/>
            <person name="Simoes F."/>
            <person name="Abreu I."/>
            <person name="Carrasquinho I."/>
            <person name="Faro C."/>
            <person name="Guimaraes J.B."/>
            <person name="Mendonca D."/>
            <person name="Nobrega F."/>
            <person name="Rodrigues L."/>
            <person name="Saibo N.J.M."/>
            <person name="Varela M.C."/>
            <person name="Egas C."/>
            <person name="Matos J."/>
            <person name="Miguel C.M."/>
            <person name="Oliveira M.M."/>
            <person name="Ricardo C.P."/>
            <person name="Goncalves S."/>
        </authorList>
    </citation>
    <scope>NUCLEOTIDE SEQUENCE [LARGE SCALE GENOMIC DNA]</scope>
    <source>
        <strain evidence="4">cv. HL8</strain>
    </source>
</reference>
<evidence type="ECO:0000256" key="2">
    <source>
        <dbReference type="ARBA" id="ARBA00022679"/>
    </source>
</evidence>
<dbReference type="InterPro" id="IPR023213">
    <property type="entry name" value="CAT-like_dom_sf"/>
</dbReference>
<name>A0AAW0KH10_QUESU</name>
<dbReference type="AlphaFoldDB" id="A0AAW0KH10"/>
<keyword evidence="4" id="KW-1185">Reference proteome</keyword>
<dbReference type="Gene3D" id="3.30.559.10">
    <property type="entry name" value="Chloramphenicol acetyltransferase-like domain"/>
    <property type="match status" value="2"/>
</dbReference>
<dbReference type="PANTHER" id="PTHR31147:SF66">
    <property type="entry name" value="OS05G0315700 PROTEIN"/>
    <property type="match status" value="1"/>
</dbReference>
<evidence type="ECO:0000256" key="1">
    <source>
        <dbReference type="ARBA" id="ARBA00009861"/>
    </source>
</evidence>
<dbReference type="GO" id="GO:0016740">
    <property type="term" value="F:transferase activity"/>
    <property type="evidence" value="ECO:0007669"/>
    <property type="project" value="UniProtKB-KW"/>
</dbReference>
<dbReference type="PANTHER" id="PTHR31147">
    <property type="entry name" value="ACYL TRANSFERASE 4"/>
    <property type="match status" value="1"/>
</dbReference>
<dbReference type="InterPro" id="IPR050898">
    <property type="entry name" value="Plant_acyltransferase"/>
</dbReference>
<keyword evidence="2" id="KW-0808">Transferase</keyword>
<evidence type="ECO:0000313" key="4">
    <source>
        <dbReference type="Proteomes" id="UP000237347"/>
    </source>
</evidence>
<dbReference type="EMBL" id="PKMF04000312">
    <property type="protein sequence ID" value="KAK7838137.1"/>
    <property type="molecule type" value="Genomic_DNA"/>
</dbReference>
<evidence type="ECO:0000313" key="3">
    <source>
        <dbReference type="EMBL" id="KAK7838137.1"/>
    </source>
</evidence>
<accession>A0AAW0KH10</accession>
<proteinExistence type="inferred from homology"/>